<accession>A0A2U9PQ92</accession>
<reference evidence="2" key="2">
    <citation type="submission" date="2018-03" db="EMBL/GenBank/DDBJ databases">
        <authorList>
            <person name="Derbyshire K."/>
            <person name="Gray T.A."/>
            <person name="Champion M."/>
        </authorList>
    </citation>
    <scope>NUCLEOTIDE SEQUENCE [LARGE SCALE GENOMIC DNA]</scope>
    <source>
        <strain evidence="2">MKD8</strain>
    </source>
</reference>
<gene>
    <name evidence="1" type="ORF">D806_028840</name>
</gene>
<proteinExistence type="predicted"/>
<reference evidence="1 2" key="1">
    <citation type="journal article" date="2013" name="Genome Announc.">
        <title>Draft genome sequence of MKD8, a conjugal recipient Mycobacterium smegmatis strain.</title>
        <authorList>
            <person name="Gray T.A."/>
            <person name="Palumbo M.J."/>
            <person name="Derbyshire K.M."/>
        </authorList>
    </citation>
    <scope>NUCLEOTIDE SEQUENCE [LARGE SCALE GENOMIC DNA]</scope>
    <source>
        <strain evidence="1 2">MKD8</strain>
    </source>
</reference>
<dbReference type="RefSeq" id="WP_157975489.1">
    <property type="nucleotide sequence ID" value="NZ_CP027541.1"/>
</dbReference>
<name>A0A2U9PQ92_MYCSE</name>
<protein>
    <submittedName>
        <fullName evidence="1">Uncharacterized protein</fullName>
    </submittedName>
</protein>
<dbReference type="AlphaFoldDB" id="A0A2U9PQ92"/>
<sequence length="82" mass="9535">MPHRPYCALDGCRRRVPRSGGHRWCSTICARFDTEFDRLRDLCDDTPESTEAWVALVEAADAWTHYLQTRRALCATQQAREH</sequence>
<dbReference type="EMBL" id="CP027541">
    <property type="protein sequence ID" value="AWT53858.1"/>
    <property type="molecule type" value="Genomic_DNA"/>
</dbReference>
<evidence type="ECO:0000313" key="2">
    <source>
        <dbReference type="Proteomes" id="UP000011200"/>
    </source>
</evidence>
<evidence type="ECO:0000313" key="1">
    <source>
        <dbReference type="EMBL" id="AWT53858.1"/>
    </source>
</evidence>
<organism evidence="1 2">
    <name type="scientific">Mycolicibacterium smegmatis (strain MKD8)</name>
    <name type="common">Mycobacterium smegmatis</name>
    <dbReference type="NCBI Taxonomy" id="1214915"/>
    <lineage>
        <taxon>Bacteria</taxon>
        <taxon>Bacillati</taxon>
        <taxon>Actinomycetota</taxon>
        <taxon>Actinomycetes</taxon>
        <taxon>Mycobacteriales</taxon>
        <taxon>Mycobacteriaceae</taxon>
        <taxon>Mycolicibacterium</taxon>
    </lineage>
</organism>
<dbReference type="Proteomes" id="UP000011200">
    <property type="component" value="Chromosome"/>
</dbReference>